<accession>A0A2W5C6L6</accession>
<name>A0A2W5C6L6_9SPHN</name>
<evidence type="ECO:0000313" key="3">
    <source>
        <dbReference type="EMBL" id="PZO90741.1"/>
    </source>
</evidence>
<keyword evidence="2" id="KW-0472">Membrane</keyword>
<evidence type="ECO:0000256" key="2">
    <source>
        <dbReference type="SAM" id="Phobius"/>
    </source>
</evidence>
<feature type="region of interest" description="Disordered" evidence="1">
    <location>
        <begin position="40"/>
        <end position="59"/>
    </location>
</feature>
<protein>
    <submittedName>
        <fullName evidence="3">Uncharacterized protein</fullName>
    </submittedName>
</protein>
<evidence type="ECO:0000256" key="1">
    <source>
        <dbReference type="SAM" id="MobiDB-lite"/>
    </source>
</evidence>
<reference evidence="3 4" key="1">
    <citation type="submission" date="2017-08" db="EMBL/GenBank/DDBJ databases">
        <title>Infants hospitalized years apart are colonized by the same room-sourced microbial strains.</title>
        <authorList>
            <person name="Brooks B."/>
            <person name="Olm M.R."/>
            <person name="Firek B.A."/>
            <person name="Baker R."/>
            <person name="Thomas B.C."/>
            <person name="Morowitz M.J."/>
            <person name="Banfield J.F."/>
        </authorList>
    </citation>
    <scope>NUCLEOTIDE SEQUENCE [LARGE SCALE GENOMIC DNA]</scope>
    <source>
        <strain evidence="3">S2_018_000_R2_101</strain>
    </source>
</reference>
<organism evidence="3 4">
    <name type="scientific">Sphingomonas sanxanigenens</name>
    <dbReference type="NCBI Taxonomy" id="397260"/>
    <lineage>
        <taxon>Bacteria</taxon>
        <taxon>Pseudomonadati</taxon>
        <taxon>Pseudomonadota</taxon>
        <taxon>Alphaproteobacteria</taxon>
        <taxon>Sphingomonadales</taxon>
        <taxon>Sphingomonadaceae</taxon>
        <taxon>Sphingomonas</taxon>
    </lineage>
</organism>
<keyword evidence="2" id="KW-0812">Transmembrane</keyword>
<dbReference type="EMBL" id="QFNN01000021">
    <property type="protein sequence ID" value="PZO90741.1"/>
    <property type="molecule type" value="Genomic_DNA"/>
</dbReference>
<sequence length="59" mass="6152">MSDEKPGGRHSGSDKRKWVAAGVGIGSAAIVAALLYASQHRRKPAAPAKPIDPEEKATD</sequence>
<feature type="transmembrane region" description="Helical" evidence="2">
    <location>
        <begin position="18"/>
        <end position="37"/>
    </location>
</feature>
<dbReference type="AlphaFoldDB" id="A0A2W5C6L6"/>
<proteinExistence type="predicted"/>
<gene>
    <name evidence="3" type="ORF">DI623_05620</name>
</gene>
<keyword evidence="2" id="KW-1133">Transmembrane helix</keyword>
<evidence type="ECO:0000313" key="4">
    <source>
        <dbReference type="Proteomes" id="UP000249066"/>
    </source>
</evidence>
<comment type="caution">
    <text evidence="3">The sequence shown here is derived from an EMBL/GenBank/DDBJ whole genome shotgun (WGS) entry which is preliminary data.</text>
</comment>
<dbReference type="Proteomes" id="UP000249066">
    <property type="component" value="Unassembled WGS sequence"/>
</dbReference>